<keyword evidence="8" id="KW-1185">Reference proteome</keyword>
<dbReference type="PANTHER" id="PTHR12815">
    <property type="entry name" value="SORTING AND ASSEMBLY MACHINERY SAMM50 PROTEIN FAMILY MEMBER"/>
    <property type="match status" value="1"/>
</dbReference>
<accession>A0ABP9BM68</accession>
<name>A0ABP9BM68_9SPHI</name>
<keyword evidence="5" id="KW-0998">Cell outer membrane</keyword>
<evidence type="ECO:0000256" key="5">
    <source>
        <dbReference type="ARBA" id="ARBA00023237"/>
    </source>
</evidence>
<comment type="caution">
    <text evidence="7">The sequence shown here is derived from an EMBL/GenBank/DDBJ whole genome shotgun (WGS) entry which is preliminary data.</text>
</comment>
<evidence type="ECO:0000259" key="6">
    <source>
        <dbReference type="Pfam" id="PF01103"/>
    </source>
</evidence>
<dbReference type="PANTHER" id="PTHR12815:SF47">
    <property type="entry name" value="TRANSLOCATION AND ASSEMBLY MODULE SUBUNIT TAMA"/>
    <property type="match status" value="1"/>
</dbReference>
<evidence type="ECO:0000256" key="2">
    <source>
        <dbReference type="ARBA" id="ARBA00022692"/>
    </source>
</evidence>
<dbReference type="InterPro" id="IPR000184">
    <property type="entry name" value="Bac_surfAg_D15"/>
</dbReference>
<proteinExistence type="predicted"/>
<dbReference type="Proteomes" id="UP001501411">
    <property type="component" value="Unassembled WGS sequence"/>
</dbReference>
<dbReference type="Pfam" id="PF01103">
    <property type="entry name" value="Omp85"/>
    <property type="match status" value="1"/>
</dbReference>
<gene>
    <name evidence="7" type="ORF">GCM10023231_26220</name>
</gene>
<comment type="subcellular location">
    <subcellularLocation>
        <location evidence="1">Membrane</location>
    </subcellularLocation>
</comment>
<dbReference type="InterPro" id="IPR039910">
    <property type="entry name" value="D15-like"/>
</dbReference>
<keyword evidence="4" id="KW-0472">Membrane</keyword>
<reference evidence="8" key="1">
    <citation type="journal article" date="2019" name="Int. J. Syst. Evol. Microbiol.">
        <title>The Global Catalogue of Microorganisms (GCM) 10K type strain sequencing project: providing services to taxonomists for standard genome sequencing and annotation.</title>
        <authorList>
            <consortium name="The Broad Institute Genomics Platform"/>
            <consortium name="The Broad Institute Genome Sequencing Center for Infectious Disease"/>
            <person name="Wu L."/>
            <person name="Ma J."/>
        </authorList>
    </citation>
    <scope>NUCLEOTIDE SEQUENCE [LARGE SCALE GENOMIC DNA]</scope>
    <source>
        <strain evidence="8">JCM 18200</strain>
    </source>
</reference>
<sequence length="765" mass="88167">MKSKLYAWIFIAVFFTSCSNIKYLKDGENLYVKGEVELNNDSIPKKYREPLTETLEGVLRPRPNKQILGLRPKLYFYNIAGDSVGNKGFKHWLKYKVGEAPVLLQDVNVPYNENLVRNRLENIGFFNAYVTTDTTIKNKKATLNYLATTNRIYRINKVSYEADTNTAIGKELREIEESSLLIPNRPYNLDRIIAERERIASILQDKGYYYFSPDHVLVQVDSMIGNHMVDMNVKIKEETPANAKQPYTINNIFIYPEYSLVQGDYEIAKPEDAESYKDLYFIDPHQTFRKFALARTIFFHKGDLYNREKQNQTISQLVGMGTFRFVKNNFIPVRGQKNALDVHYYLTPQQKKSVRVELLGKTAAVYNGSEVNVSWSHKNAFKGAELLRLTAYGGYEVQSGGGININSNFYRYGVEASLTWPRVISPFGWEPTKRFVPHTQTLLGYEFLNRRQAYKLNSMRFAWGYNWQENAQKTHQLNILDVAYVQPVNVTHFYDSLADEYPYLKRAIDKQFTFGPNYKFTYTNTMETTKKHTFYFSGGLDLSANAVGLILGSNVNKGKQDSIFGAAFSQYIKTDLEYRHYMKLGQNRQLAARAFFGYGYSYGNSTRLPYTKQFFAGGPNSLRAFRARAIGPGTYNPQKIGEDNFVPDMTGDVRLELNLEYRAKIVSILDWAAFVDAGNIWLQHSDSVFTGGQFTKNFYKELAVGGGLGLRFDFTYLILRTDLAIPFRIPYLPEGERWVFNKIDFGDKQWRKDNIVFNLAIGYPF</sequence>
<evidence type="ECO:0000313" key="7">
    <source>
        <dbReference type="EMBL" id="GAA4796508.1"/>
    </source>
</evidence>
<keyword evidence="3" id="KW-0732">Signal</keyword>
<dbReference type="EMBL" id="BAABIQ010000037">
    <property type="protein sequence ID" value="GAA4796508.1"/>
    <property type="molecule type" value="Genomic_DNA"/>
</dbReference>
<evidence type="ECO:0000256" key="3">
    <source>
        <dbReference type="ARBA" id="ARBA00022729"/>
    </source>
</evidence>
<evidence type="ECO:0000256" key="1">
    <source>
        <dbReference type="ARBA" id="ARBA00004370"/>
    </source>
</evidence>
<feature type="domain" description="Bacterial surface antigen (D15)" evidence="6">
    <location>
        <begin position="562"/>
        <end position="731"/>
    </location>
</feature>
<protein>
    <submittedName>
        <fullName evidence="7">BamA/TamA family outer membrane protein</fullName>
    </submittedName>
</protein>
<dbReference type="Gene3D" id="3.10.20.310">
    <property type="entry name" value="membrane protein fhac"/>
    <property type="match status" value="2"/>
</dbReference>
<dbReference type="PROSITE" id="PS51257">
    <property type="entry name" value="PROKAR_LIPOPROTEIN"/>
    <property type="match status" value="1"/>
</dbReference>
<organism evidence="7 8">
    <name type="scientific">Olivibacter ginsenosidimutans</name>
    <dbReference type="NCBI Taxonomy" id="1176537"/>
    <lineage>
        <taxon>Bacteria</taxon>
        <taxon>Pseudomonadati</taxon>
        <taxon>Bacteroidota</taxon>
        <taxon>Sphingobacteriia</taxon>
        <taxon>Sphingobacteriales</taxon>
        <taxon>Sphingobacteriaceae</taxon>
        <taxon>Olivibacter</taxon>
    </lineage>
</organism>
<evidence type="ECO:0000256" key="4">
    <source>
        <dbReference type="ARBA" id="ARBA00023136"/>
    </source>
</evidence>
<dbReference type="Gene3D" id="2.40.160.50">
    <property type="entry name" value="membrane protein fhac: a member of the omp85/tpsb transporter family"/>
    <property type="match status" value="1"/>
</dbReference>
<keyword evidence="2" id="KW-0812">Transmembrane</keyword>
<evidence type="ECO:0000313" key="8">
    <source>
        <dbReference type="Proteomes" id="UP001501411"/>
    </source>
</evidence>